<evidence type="ECO:0000313" key="1">
    <source>
        <dbReference type="EMBL" id="KAI7996080.1"/>
    </source>
</evidence>
<sequence>MNLSSLTLESNPITAQQRTFYGRTIRTCAGSHLLHLHHRKDAVISVQSVASSSSSPSAVAAEQASQGLSRIGSLSQVSGVLGCQWGDEGKGKLVDILAKHFDIVARCQVYVYMYDLQEGILNEETVCVIGNGVVVHLPGLFEEIDGLESNGVSCKGRILVSDRAHLLFDFHQVVDGLREAELANSFIGTTKRGIGPCYSSKVIRNGIRICDLRHMDTFPQKLDFLLSDAALRFQGFKYSPDMLKEEVEKYKRFAERLEPFIADTVHVVNESIAQKKKILVEGGQATMLDVDFGTYPFVTSSSPSAGGICTGLGIAPRILGDLVGVVKAYTTRVGSGPFPTEILGKGGDLLRFAGQEFGTTTGRPRRCGWLDVVALKYCCQINGFSSLNLTKLDVLSDLPEIQLGVLYKHTNGTPVKSFPGDLRVLEQLKVEYEVLPGWQCDISKVRNYSDLPKAAREYVERIEELVGIPIHYIGVGPGRDALIYKGYYLLGFLFFSFARMKLPNAGGKRLQNDKAINNSSVEVLEDQKWESVPWKSLQVGDLVRVSTHDYVFLLFSSISYDEIVSHSDFKKASDVYECCLVDEAPQEVMMRFELFCKDGVWPHRPTEIHFGSSVAMGSEISASYDFWEQQGLLMPSFQKKGSTILNLKCGCSGINGKNSSRSFSLLKVMFFLPNKVLQLQNLSPSQIYRGEQSGIMFSIQKWKCSWSLVLTVASILALASVVHLFLFPGLPSFEYFSARQVQNACVPINGSIKGGKNDVLQNPQPFINLDVRFPADLHKAVVYRGAPWKAEIGRWLSGCNSVAKAVKVFEIIGGKSCKNDCSSQGICNRELGQCRCFHGFSATIWALVVSMCAAHCDTTRAMCFCGKGTKYPNRPVAEACGFKVNLPSEPEGPKMTDWTKPDLDNIFTTNSSIPGWCNVNPAEAYASKVRFKEECDCKYDCLWGRFCEVPVLCTCINQCSGHGHCRGGFCQCDNGWYGIDCSIPSVLSVIRDWPQWLRPAQVDVPDSPQHVGNLVNLNAVVEKKRPLIYVYDLPPEFNSLLLEGRHFKFECINRIYDENNVTLWTDQLYGSQMAFYESILASSHRTLNGEEADFFFVPVLDSCIITRADDAPHLSMEEHMGLRSSLTLEFYKKAYNHIVEQYHYWNRSSGRDHIWSFSWDEGACYAPKEIWNSMMLVHWGNTNSKHNHSTTAYWADNWDRISSDRRGNHPCFDPDKDLVLPAWKRPDVNAMNSKLWARPREKRKTLFYFNGNLGPAYEKGRPEATYSMGIRQKVAEEFGSSPNKEGKLGTQHAEDVIVTPLRSDNYHEDLASSVFCGVMPGDGWSGRMEDSILQGCIPVVIQDGIYLPYENVLNYESFAVRIHEDEIPDLIKILRGFNETEIEFRLVNVQKIWQRFLYRDSFLLEAERQKTASGRVDDWATMFLQLVEDDVVATIIQVLHYKLHNDPWRRQLAHHTKEFGLPGQCLIRTD</sequence>
<keyword evidence="2" id="KW-1185">Reference proteome</keyword>
<name>A0ACC0G4T9_9ERIC</name>
<comment type="caution">
    <text evidence="1">The sequence shown here is derived from an EMBL/GenBank/DDBJ whole genome shotgun (WGS) entry which is preliminary data.</text>
</comment>
<dbReference type="Proteomes" id="UP001060215">
    <property type="component" value="Chromosome 10"/>
</dbReference>
<gene>
    <name evidence="1" type="ORF">LOK49_LG10G02939</name>
</gene>
<accession>A0ACC0G4T9</accession>
<reference evidence="1 2" key="1">
    <citation type="journal article" date="2022" name="Plant J.">
        <title>Chromosome-level genome of Camellia lanceoleosa provides a valuable resource for understanding genome evolution and self-incompatibility.</title>
        <authorList>
            <person name="Gong W."/>
            <person name="Xiao S."/>
            <person name="Wang L."/>
            <person name="Liao Z."/>
            <person name="Chang Y."/>
            <person name="Mo W."/>
            <person name="Hu G."/>
            <person name="Li W."/>
            <person name="Zhao G."/>
            <person name="Zhu H."/>
            <person name="Hu X."/>
            <person name="Ji K."/>
            <person name="Xiang X."/>
            <person name="Song Q."/>
            <person name="Yuan D."/>
            <person name="Jin S."/>
            <person name="Zhang L."/>
        </authorList>
    </citation>
    <scope>NUCLEOTIDE SEQUENCE [LARGE SCALE GENOMIC DNA]</scope>
    <source>
        <strain evidence="1">SQ_2022a</strain>
    </source>
</reference>
<organism evidence="1 2">
    <name type="scientific">Camellia lanceoleosa</name>
    <dbReference type="NCBI Taxonomy" id="1840588"/>
    <lineage>
        <taxon>Eukaryota</taxon>
        <taxon>Viridiplantae</taxon>
        <taxon>Streptophyta</taxon>
        <taxon>Embryophyta</taxon>
        <taxon>Tracheophyta</taxon>
        <taxon>Spermatophyta</taxon>
        <taxon>Magnoliopsida</taxon>
        <taxon>eudicotyledons</taxon>
        <taxon>Gunneridae</taxon>
        <taxon>Pentapetalae</taxon>
        <taxon>asterids</taxon>
        <taxon>Ericales</taxon>
        <taxon>Theaceae</taxon>
        <taxon>Camellia</taxon>
    </lineage>
</organism>
<protein>
    <submittedName>
        <fullName evidence="1">Uncharacterized protein</fullName>
    </submittedName>
</protein>
<evidence type="ECO:0000313" key="2">
    <source>
        <dbReference type="Proteomes" id="UP001060215"/>
    </source>
</evidence>
<dbReference type="EMBL" id="CM045767">
    <property type="protein sequence ID" value="KAI7996080.1"/>
    <property type="molecule type" value="Genomic_DNA"/>
</dbReference>
<proteinExistence type="predicted"/>